<dbReference type="Proteomes" id="UP000276295">
    <property type="component" value="Unassembled WGS sequence"/>
</dbReference>
<evidence type="ECO:0000313" key="1">
    <source>
        <dbReference type="EMBL" id="RJT26043.1"/>
    </source>
</evidence>
<gene>
    <name evidence="1" type="ORF">D6029_06630</name>
</gene>
<protein>
    <recommendedName>
        <fullName evidence="3">Helix-turn-helix domain-containing protein</fullName>
    </recommendedName>
</protein>
<evidence type="ECO:0008006" key="3">
    <source>
        <dbReference type="Google" id="ProtNLM"/>
    </source>
</evidence>
<dbReference type="OrthoDB" id="8005816at2"/>
<keyword evidence="2" id="KW-1185">Reference proteome</keyword>
<dbReference type="RefSeq" id="WP_120064000.1">
    <property type="nucleotide sequence ID" value="NZ_QZWH01000010.1"/>
</dbReference>
<dbReference type="AlphaFoldDB" id="A0A3A5JTH4"/>
<organism evidence="1 2">
    <name type="scientific">Buttiauxella izardii</name>
    <dbReference type="NCBI Taxonomy" id="82991"/>
    <lineage>
        <taxon>Bacteria</taxon>
        <taxon>Pseudomonadati</taxon>
        <taxon>Pseudomonadota</taxon>
        <taxon>Gammaproteobacteria</taxon>
        <taxon>Enterobacterales</taxon>
        <taxon>Enterobacteriaceae</taxon>
        <taxon>Buttiauxella</taxon>
    </lineage>
</organism>
<sequence>MAGEKKKDGIFIIDRAVFLMACNLSLNAAVSLLVIARGSGRDNATTSWSHNAIAEYAGITRKRATDAVLLLIENGLVEQVRAGSRPQYKIQISELEDDYIFLPNSIVDGASDEIAPVRRLRQMHNVQLMRLFILLYSIHDLDNDGGMPPAMTKKAQKQDLTHLYANEVMSVFSCSDWGYEYSWPWFARSALFNDDATGFEAFQDGMRDLRSMGLIEAYGYVYEASVDDAEIVGPTYGRNVVEDLFEQLQRESSNRFNLQENGHFAIVPKHIKTPDFRTVMRLRYRPHTTKTSRWFALESERDSYCRKLLENAIGLETAKAIDREDDY</sequence>
<dbReference type="EMBL" id="QZWH01000010">
    <property type="protein sequence ID" value="RJT26043.1"/>
    <property type="molecule type" value="Genomic_DNA"/>
</dbReference>
<accession>A0A3A5JTH4</accession>
<proteinExistence type="predicted"/>
<name>A0A3A5JTH4_9ENTR</name>
<comment type="caution">
    <text evidence="1">The sequence shown here is derived from an EMBL/GenBank/DDBJ whole genome shotgun (WGS) entry which is preliminary data.</text>
</comment>
<evidence type="ECO:0000313" key="2">
    <source>
        <dbReference type="Proteomes" id="UP000276295"/>
    </source>
</evidence>
<reference evidence="1 2" key="1">
    <citation type="submission" date="2018-09" db="EMBL/GenBank/DDBJ databases">
        <title>Draft genome sequence of Buttiauxella izardii CCUG 35510T.</title>
        <authorList>
            <person name="Salva-Serra F."/>
            <person name="Marathe N."/>
            <person name="Moore E."/>
            <person name="Stadler-Svensson L."/>
            <person name="Engstrom-Jakobsson H."/>
        </authorList>
    </citation>
    <scope>NUCLEOTIDE SEQUENCE [LARGE SCALE GENOMIC DNA]</scope>
    <source>
        <strain evidence="1 2">CCUG 35510</strain>
    </source>
</reference>